<organism evidence="1 2">
    <name type="scientific">Sphingomonas lenta</name>
    <dbReference type="NCBI Taxonomy" id="1141887"/>
    <lineage>
        <taxon>Bacteria</taxon>
        <taxon>Pseudomonadati</taxon>
        <taxon>Pseudomonadota</taxon>
        <taxon>Alphaproteobacteria</taxon>
        <taxon>Sphingomonadales</taxon>
        <taxon>Sphingomonadaceae</taxon>
        <taxon>Sphingomonas</taxon>
    </lineage>
</organism>
<evidence type="ECO:0000313" key="2">
    <source>
        <dbReference type="Proteomes" id="UP000218151"/>
    </source>
</evidence>
<accession>A0A2A2SAY3</accession>
<comment type="caution">
    <text evidence="1">The sequence shown here is derived from an EMBL/GenBank/DDBJ whole genome shotgun (WGS) entry which is preliminary data.</text>
</comment>
<evidence type="ECO:0000313" key="1">
    <source>
        <dbReference type="EMBL" id="PAX06340.1"/>
    </source>
</evidence>
<protein>
    <submittedName>
        <fullName evidence="1">Uncharacterized protein</fullName>
    </submittedName>
</protein>
<dbReference type="EMBL" id="NSLI01000008">
    <property type="protein sequence ID" value="PAX06340.1"/>
    <property type="molecule type" value="Genomic_DNA"/>
</dbReference>
<gene>
    <name evidence="1" type="ORF">CKY28_17835</name>
</gene>
<reference evidence="2" key="1">
    <citation type="submission" date="2017-09" db="EMBL/GenBank/DDBJ databases">
        <authorList>
            <person name="Feng G."/>
            <person name="Zhu H."/>
        </authorList>
    </citation>
    <scope>NUCLEOTIDE SEQUENCE [LARGE SCALE GENOMIC DNA]</scope>
    <source>
        <strain evidence="2">1PNM-20</strain>
    </source>
</reference>
<dbReference type="AlphaFoldDB" id="A0A2A2SAY3"/>
<proteinExistence type="predicted"/>
<dbReference type="Proteomes" id="UP000218151">
    <property type="component" value="Unassembled WGS sequence"/>
</dbReference>
<keyword evidence="2" id="KW-1185">Reference proteome</keyword>
<dbReference type="RefSeq" id="WP_095999746.1">
    <property type="nucleotide sequence ID" value="NZ_NSLI01000008.1"/>
</dbReference>
<sequence length="168" mass="17321">MFGFDDWAGAPPAASPLHPATAARRGHADALVRALVAAGVWDKLESLHVPAAHSRQAALIDWTGRRGPATVGGGAPVFVPDRGVYCDGADDWVDLGFAPADGVRFQQSSATVAMWARNASPAQGVSGFGLAGSTAVGLNPRGASGLWRRGSTAARRRRAAPSARAIPF</sequence>
<name>A0A2A2SAY3_9SPHN</name>
<dbReference type="OrthoDB" id="7558053at2"/>